<evidence type="ECO:0000256" key="3">
    <source>
        <dbReference type="ARBA" id="ARBA00022845"/>
    </source>
</evidence>
<dbReference type="PANTHER" id="PTHR39190:SF1">
    <property type="entry name" value="FLAGELLAR ASSEMBLY FACTOR FLIW"/>
    <property type="match status" value="1"/>
</dbReference>
<evidence type="ECO:0000313" key="6">
    <source>
        <dbReference type="Proteomes" id="UP000323393"/>
    </source>
</evidence>
<keyword evidence="5" id="KW-0969">Cilium</keyword>
<dbReference type="Pfam" id="PF02623">
    <property type="entry name" value="FliW"/>
    <property type="match status" value="1"/>
</dbReference>
<dbReference type="EMBL" id="VTEU01000002">
    <property type="protein sequence ID" value="TYS59995.1"/>
    <property type="molecule type" value="Genomic_DNA"/>
</dbReference>
<keyword evidence="5" id="KW-0966">Cell projection</keyword>
<comment type="function">
    <text evidence="4">Acts as an anti-CsrA protein, binds CsrA and prevents it from repressing translation of its target genes, one of which is flagellin. Binds to flagellin and participates in the assembly of the flagellum.</text>
</comment>
<keyword evidence="4" id="KW-0143">Chaperone</keyword>
<evidence type="ECO:0000256" key="1">
    <source>
        <dbReference type="ARBA" id="ARBA00022490"/>
    </source>
</evidence>
<comment type="subcellular location">
    <subcellularLocation>
        <location evidence="4">Cytoplasm</location>
    </subcellularLocation>
</comment>
<sequence>MKIETKYHGLIEVQEEEVVKFPNGLPGFLEEKKFALIPFTEDGTFYILQSLITPGLGFVLTNPFTFYPDYDFNLEDQTVDTLELDSVEDVTVYTVLTMADPFQLTTANLQAPVVVNAKQKLGKQVILTGSPYQTKHNLFPEAIAK</sequence>
<protein>
    <recommendedName>
        <fullName evidence="4">Flagellar assembly factor FliW</fullName>
    </recommendedName>
</protein>
<proteinExistence type="inferred from homology"/>
<keyword evidence="2 4" id="KW-1005">Bacterial flagellum biogenesis</keyword>
<dbReference type="AlphaFoldDB" id="A0AA94WQ20"/>
<dbReference type="HAMAP" id="MF_01185">
    <property type="entry name" value="FliW"/>
    <property type="match status" value="1"/>
</dbReference>
<dbReference type="GO" id="GO:0005737">
    <property type="term" value="C:cytoplasm"/>
    <property type="evidence" value="ECO:0007669"/>
    <property type="project" value="UniProtKB-SubCell"/>
</dbReference>
<keyword evidence="3 4" id="KW-0810">Translation regulation</keyword>
<dbReference type="SUPFAM" id="SSF141457">
    <property type="entry name" value="BH3618-like"/>
    <property type="match status" value="1"/>
</dbReference>
<evidence type="ECO:0000256" key="4">
    <source>
        <dbReference type="HAMAP-Rule" id="MF_01185"/>
    </source>
</evidence>
<reference evidence="5 6" key="1">
    <citation type="submission" date="2019-08" db="EMBL/GenBank/DDBJ databases">
        <title>Bacillus genomes from the desert of Cuatro Cienegas, Coahuila.</title>
        <authorList>
            <person name="Olmedo-Alvarez G."/>
        </authorList>
    </citation>
    <scope>NUCLEOTIDE SEQUENCE [LARGE SCALE GENOMIC DNA]</scope>
    <source>
        <strain evidence="5 6">CH88_3T</strain>
    </source>
</reference>
<gene>
    <name evidence="4 5" type="primary">fliW</name>
    <name evidence="5" type="ORF">FZC74_07525</name>
</gene>
<dbReference type="Gene3D" id="2.30.290.10">
    <property type="entry name" value="BH3618-like"/>
    <property type="match status" value="1"/>
</dbReference>
<dbReference type="InterPro" id="IPR003775">
    <property type="entry name" value="Flagellar_assembly_factor_FliW"/>
</dbReference>
<keyword evidence="5" id="KW-0282">Flagellum</keyword>
<accession>A0AA94WQ20</accession>
<keyword evidence="1 4" id="KW-0963">Cytoplasm</keyword>
<evidence type="ECO:0000313" key="5">
    <source>
        <dbReference type="EMBL" id="TYS59995.1"/>
    </source>
</evidence>
<dbReference type="Proteomes" id="UP000323393">
    <property type="component" value="Unassembled WGS sequence"/>
</dbReference>
<dbReference type="InterPro" id="IPR024046">
    <property type="entry name" value="Flagellar_assmbl_FliW_dom_sf"/>
</dbReference>
<dbReference type="GO" id="GO:0044780">
    <property type="term" value="P:bacterial-type flagellum assembly"/>
    <property type="evidence" value="ECO:0007669"/>
    <property type="project" value="UniProtKB-UniRule"/>
</dbReference>
<dbReference type="PANTHER" id="PTHR39190">
    <property type="entry name" value="FLAGELLAR ASSEMBLY FACTOR FLIW"/>
    <property type="match status" value="1"/>
</dbReference>
<organism evidence="5 6">
    <name type="scientific">Sutcliffiella horikoshii</name>
    <dbReference type="NCBI Taxonomy" id="79883"/>
    <lineage>
        <taxon>Bacteria</taxon>
        <taxon>Bacillati</taxon>
        <taxon>Bacillota</taxon>
        <taxon>Bacilli</taxon>
        <taxon>Bacillales</taxon>
        <taxon>Bacillaceae</taxon>
        <taxon>Sutcliffiella</taxon>
    </lineage>
</organism>
<evidence type="ECO:0000256" key="2">
    <source>
        <dbReference type="ARBA" id="ARBA00022795"/>
    </source>
</evidence>
<name>A0AA94WQ20_9BACI</name>
<comment type="caution">
    <text evidence="5">The sequence shown here is derived from an EMBL/GenBank/DDBJ whole genome shotgun (WGS) entry which is preliminary data.</text>
</comment>
<comment type="similarity">
    <text evidence="4">Belongs to the FliW family.</text>
</comment>
<dbReference type="RefSeq" id="WP_148965471.1">
    <property type="nucleotide sequence ID" value="NZ_VTEU01000002.1"/>
</dbReference>
<dbReference type="NCBIfam" id="NF009793">
    <property type="entry name" value="PRK13285.1-1"/>
    <property type="match status" value="1"/>
</dbReference>
<comment type="subunit">
    <text evidence="4">Interacts with translational regulator CsrA and flagellin(s).</text>
</comment>
<dbReference type="GO" id="GO:0006417">
    <property type="term" value="P:regulation of translation"/>
    <property type="evidence" value="ECO:0007669"/>
    <property type="project" value="UniProtKB-KW"/>
</dbReference>